<proteinExistence type="predicted"/>
<name>A0A923MLD9_9FIRM</name>
<evidence type="ECO:0000313" key="1">
    <source>
        <dbReference type="EMBL" id="MBC5771032.1"/>
    </source>
</evidence>
<gene>
    <name evidence="1" type="ORF">H8Z83_12005</name>
</gene>
<dbReference type="PANTHER" id="PTHR41260">
    <property type="entry name" value="PROTEIN ECSC"/>
    <property type="match status" value="1"/>
</dbReference>
<dbReference type="AlphaFoldDB" id="A0A923MLD9"/>
<dbReference type="Pfam" id="PF12787">
    <property type="entry name" value="EcsC"/>
    <property type="match status" value="1"/>
</dbReference>
<dbReference type="InterPro" id="IPR024787">
    <property type="entry name" value="EcsC"/>
</dbReference>
<protein>
    <submittedName>
        <fullName evidence="1">EcsC family protein</fullName>
    </submittedName>
</protein>
<evidence type="ECO:0000313" key="2">
    <source>
        <dbReference type="Proteomes" id="UP000620327"/>
    </source>
</evidence>
<keyword evidence="2" id="KW-1185">Reference proteome</keyword>
<reference evidence="1" key="1">
    <citation type="submission" date="2020-08" db="EMBL/GenBank/DDBJ databases">
        <title>Genome public.</title>
        <authorList>
            <person name="Liu C."/>
            <person name="Sun Q."/>
        </authorList>
    </citation>
    <scope>NUCLEOTIDE SEQUENCE</scope>
    <source>
        <strain evidence="1">BX15</strain>
    </source>
</reference>
<accession>A0A923MLD9</accession>
<organism evidence="1 2">
    <name type="scientific">Dysosmobacter segnis</name>
    <dbReference type="NCBI Taxonomy" id="2763042"/>
    <lineage>
        <taxon>Bacteria</taxon>
        <taxon>Bacillati</taxon>
        <taxon>Bacillota</taxon>
        <taxon>Clostridia</taxon>
        <taxon>Eubacteriales</taxon>
        <taxon>Oscillospiraceae</taxon>
        <taxon>Dysosmobacter</taxon>
    </lineage>
</organism>
<sequence>MSIFIKKDKKRAALEKEYASVLKKETQLKQSAMKTTAPRWKTDLEKKVPEKVYRSLETAFSKAFSVVFTQGVGVIEKTYNRQNLEETHSVQDYAVQVKGGRKELKQVKRNAGRSGLTNTALTTVEGIGLGALGIGLPDIVVFVGMLLKGVYETALSYGFAYDTPEERLFILRMMETALTKGPDFAVKNARVDGMIEEMPQTGEDELQAQIQKTGSAFAVDMLLLKFVQGFPLVGILGGAANPVYYNKVMRYVQLKYQKRYLLAVAQRNGYSLRFL</sequence>
<comment type="caution">
    <text evidence="1">The sequence shown here is derived from an EMBL/GenBank/DDBJ whole genome shotgun (WGS) entry which is preliminary data.</text>
</comment>
<dbReference type="Proteomes" id="UP000620327">
    <property type="component" value="Unassembled WGS sequence"/>
</dbReference>
<dbReference type="EMBL" id="JACOQI010000012">
    <property type="protein sequence ID" value="MBC5771032.1"/>
    <property type="molecule type" value="Genomic_DNA"/>
</dbReference>
<dbReference type="RefSeq" id="WP_187015263.1">
    <property type="nucleotide sequence ID" value="NZ_JACOQI010000012.1"/>
</dbReference>
<dbReference type="PANTHER" id="PTHR41260:SF1">
    <property type="entry name" value="PROTEIN ECSC"/>
    <property type="match status" value="1"/>
</dbReference>